<dbReference type="GeneID" id="62202076"/>
<keyword evidence="1" id="KW-0732">Signal</keyword>
<evidence type="ECO:0000313" key="2">
    <source>
        <dbReference type="EMBL" id="KAF7678470.1"/>
    </source>
</evidence>
<organism evidence="2 3">
    <name type="scientific">Alternaria burnsii</name>
    <dbReference type="NCBI Taxonomy" id="1187904"/>
    <lineage>
        <taxon>Eukaryota</taxon>
        <taxon>Fungi</taxon>
        <taxon>Dikarya</taxon>
        <taxon>Ascomycota</taxon>
        <taxon>Pezizomycotina</taxon>
        <taxon>Dothideomycetes</taxon>
        <taxon>Pleosporomycetidae</taxon>
        <taxon>Pleosporales</taxon>
        <taxon>Pleosporineae</taxon>
        <taxon>Pleosporaceae</taxon>
        <taxon>Alternaria</taxon>
        <taxon>Alternaria sect. Alternaria</taxon>
    </lineage>
</organism>
<name>A0A8H7EFZ8_9PLEO</name>
<comment type="caution">
    <text evidence="2">The sequence shown here is derived from an EMBL/GenBank/DDBJ whole genome shotgun (WGS) entry which is preliminary data.</text>
</comment>
<keyword evidence="3" id="KW-1185">Reference proteome</keyword>
<dbReference type="RefSeq" id="XP_038788605.1">
    <property type="nucleotide sequence ID" value="XM_038928898.1"/>
</dbReference>
<feature type="signal peptide" evidence="1">
    <location>
        <begin position="1"/>
        <end position="21"/>
    </location>
</feature>
<reference evidence="2" key="1">
    <citation type="submission" date="2020-01" db="EMBL/GenBank/DDBJ databases">
        <authorList>
            <person name="Feng Z.H.Z."/>
        </authorList>
    </citation>
    <scope>NUCLEOTIDE SEQUENCE</scope>
    <source>
        <strain evidence="2">CBS107.38</strain>
    </source>
</reference>
<accession>A0A8H7EFZ8</accession>
<proteinExistence type="predicted"/>
<protein>
    <submittedName>
        <fullName evidence="2">Uncharacterized protein</fullName>
    </submittedName>
</protein>
<evidence type="ECO:0000256" key="1">
    <source>
        <dbReference type="SAM" id="SignalP"/>
    </source>
</evidence>
<reference evidence="2" key="2">
    <citation type="submission" date="2020-08" db="EMBL/GenBank/DDBJ databases">
        <title>Draft Genome Sequence of Cumin Blight Pathogen Alternaria burnsii.</title>
        <authorList>
            <person name="Feng Z."/>
        </authorList>
    </citation>
    <scope>NUCLEOTIDE SEQUENCE</scope>
    <source>
        <strain evidence="2">CBS107.38</strain>
    </source>
</reference>
<gene>
    <name evidence="2" type="ORF">GT037_003851</name>
</gene>
<dbReference type="Proteomes" id="UP000596902">
    <property type="component" value="Unassembled WGS sequence"/>
</dbReference>
<dbReference type="EMBL" id="JAAABM010000004">
    <property type="protein sequence ID" value="KAF7678470.1"/>
    <property type="molecule type" value="Genomic_DNA"/>
</dbReference>
<feature type="chain" id="PRO_5034726165" evidence="1">
    <location>
        <begin position="22"/>
        <end position="318"/>
    </location>
</feature>
<dbReference type="AlphaFoldDB" id="A0A8H7EFZ8"/>
<sequence>MLIKIMLVASALLSSTTLVVAQVMPPDFTPGRCFFDAIVSQDCDKDQITTFLDVSPVYDGAGNEFMEQTDSIDLTDGLTLTSVVVGKELKIGFERDSVSFVYGDAHWPSQHQDDEFSCTTTSWDGSPLNCNHKDRIHRSQALSCSFDCAVPSPKSSMKHVRNEPLPDIFSSPLDSVASGYSTANYAPGFCSFKLQLFQQCLHTPSEGWHNQMLGMLYSVEDQNRATVVTYPEGTGRIDGRAVRLGGMGGLKVAYNPEDRQTYFQFEPKGGFWSTLTQSTPDAVGICDWKPWTRDETGCDEGHQNDHPRLSDMTCGFFC</sequence>
<evidence type="ECO:0000313" key="3">
    <source>
        <dbReference type="Proteomes" id="UP000596902"/>
    </source>
</evidence>